<keyword evidence="1" id="KW-0812">Transmembrane</keyword>
<evidence type="ECO:0008006" key="4">
    <source>
        <dbReference type="Google" id="ProtNLM"/>
    </source>
</evidence>
<dbReference type="Proteomes" id="UP000003763">
    <property type="component" value="Unassembled WGS sequence"/>
</dbReference>
<feature type="transmembrane region" description="Helical" evidence="1">
    <location>
        <begin position="123"/>
        <end position="144"/>
    </location>
</feature>
<dbReference type="RefSeq" id="WP_007858903.1">
    <property type="nucleotide sequence ID" value="NZ_JH376420.1"/>
</dbReference>
<evidence type="ECO:0000313" key="3">
    <source>
        <dbReference type="Proteomes" id="UP000003763"/>
    </source>
</evidence>
<proteinExistence type="predicted"/>
<feature type="transmembrane region" description="Helical" evidence="1">
    <location>
        <begin position="74"/>
        <end position="95"/>
    </location>
</feature>
<sequence>MEKILQLCEMFCCNLDTLIKGNVTREEKEDLYGYDQQMNRFSLLTASSVAMIIASVGLMVILEVLLQGIVHEDVMAIGMFAMVGIAVSILIVSGINHRYFKKRYSTVQDFYTEEERYRFNRKFAVAIAAGVCLILFGLCLNMGLELLEDPVLEEAGGGIQLFFVAAAVWIFIYFGVQRAKYEVGEYNKKNRGEQDSGAKLTGKISGVIMLLATAIFFYFGLVLDMFRIAWVVFPIGGLLCAAANVIWGDKK</sequence>
<feature type="transmembrane region" description="Helical" evidence="1">
    <location>
        <begin position="225"/>
        <end position="247"/>
    </location>
</feature>
<accession>G5HD69</accession>
<evidence type="ECO:0000256" key="1">
    <source>
        <dbReference type="SAM" id="Phobius"/>
    </source>
</evidence>
<feature type="transmembrane region" description="Helical" evidence="1">
    <location>
        <begin position="197"/>
        <end position="219"/>
    </location>
</feature>
<evidence type="ECO:0000313" key="2">
    <source>
        <dbReference type="EMBL" id="EHF00773.1"/>
    </source>
</evidence>
<reference evidence="2 3" key="1">
    <citation type="submission" date="2011-08" db="EMBL/GenBank/DDBJ databases">
        <title>The Genome Sequence of Clostridium citroniae WAL-17108.</title>
        <authorList>
            <consortium name="The Broad Institute Genome Sequencing Platform"/>
            <person name="Earl A."/>
            <person name="Ward D."/>
            <person name="Feldgarden M."/>
            <person name="Gevers D."/>
            <person name="Finegold S.M."/>
            <person name="Summanen P.H."/>
            <person name="Molitoris D.R."/>
            <person name="Vaisanen M.L."/>
            <person name="Daigneault M."/>
            <person name="Allen-Vercoe E."/>
            <person name="Young S.K."/>
            <person name="Zeng Q."/>
            <person name="Gargeya S."/>
            <person name="Fitzgerald M."/>
            <person name="Haas B."/>
            <person name="Abouelleil A."/>
            <person name="Alvarado L."/>
            <person name="Arachchi H.M."/>
            <person name="Berlin A."/>
            <person name="Brown A."/>
            <person name="Chapman S.B."/>
            <person name="Chen Z."/>
            <person name="Dunbar C."/>
            <person name="Freedman E."/>
            <person name="Gearin G."/>
            <person name="Gellesch M."/>
            <person name="Goldberg J."/>
            <person name="Griggs A."/>
            <person name="Gujja S."/>
            <person name="Heiman D."/>
            <person name="Howarth C."/>
            <person name="Larson L."/>
            <person name="Lui A."/>
            <person name="MacDonald P.J.P."/>
            <person name="Montmayeur A."/>
            <person name="Murphy C."/>
            <person name="Neiman D."/>
            <person name="Pearson M."/>
            <person name="Priest M."/>
            <person name="Roberts A."/>
            <person name="Saif S."/>
            <person name="Shea T."/>
            <person name="Shenoy N."/>
            <person name="Sisk P."/>
            <person name="Stolte C."/>
            <person name="Sykes S."/>
            <person name="Wortman J."/>
            <person name="Nusbaum C."/>
            <person name="Birren B."/>
        </authorList>
    </citation>
    <scope>NUCLEOTIDE SEQUENCE [LARGE SCALE GENOMIC DNA]</scope>
    <source>
        <strain evidence="2 3">WAL-17108</strain>
    </source>
</reference>
<dbReference type="HOGENOM" id="CLU_060318_0_0_9"/>
<keyword evidence="1" id="KW-1133">Transmembrane helix</keyword>
<protein>
    <recommendedName>
        <fullName evidence="4">XRE family transcriptional regulator</fullName>
    </recommendedName>
</protein>
<organism evidence="2 3">
    <name type="scientific">[Clostridium] citroniae WAL-17108</name>
    <dbReference type="NCBI Taxonomy" id="742733"/>
    <lineage>
        <taxon>Bacteria</taxon>
        <taxon>Bacillati</taxon>
        <taxon>Bacillota</taxon>
        <taxon>Clostridia</taxon>
        <taxon>Lachnospirales</taxon>
        <taxon>Lachnospiraceae</taxon>
        <taxon>Enterocloster</taxon>
    </lineage>
</organism>
<feature type="transmembrane region" description="Helical" evidence="1">
    <location>
        <begin position="156"/>
        <end position="176"/>
    </location>
</feature>
<dbReference type="eggNOG" id="COG1476">
    <property type="taxonomic scope" value="Bacteria"/>
</dbReference>
<name>G5HD69_9FIRM</name>
<dbReference type="AlphaFoldDB" id="G5HD69"/>
<comment type="caution">
    <text evidence="2">The sequence shown here is derived from an EMBL/GenBank/DDBJ whole genome shotgun (WGS) entry which is preliminary data.</text>
</comment>
<feature type="transmembrane region" description="Helical" evidence="1">
    <location>
        <begin position="41"/>
        <end position="62"/>
    </location>
</feature>
<keyword evidence="1" id="KW-0472">Membrane</keyword>
<dbReference type="EMBL" id="ADLJ01000003">
    <property type="protein sequence ID" value="EHF00773.1"/>
    <property type="molecule type" value="Genomic_DNA"/>
</dbReference>
<dbReference type="PATRIC" id="fig|742733.3.peg.554"/>
<gene>
    <name evidence="2" type="ORF">HMPREF9469_00531</name>
</gene>